<evidence type="ECO:0000313" key="3">
    <source>
        <dbReference type="EMBL" id="GAA2806071.1"/>
    </source>
</evidence>
<evidence type="ECO:0000256" key="1">
    <source>
        <dbReference type="ARBA" id="ARBA00010617"/>
    </source>
</evidence>
<keyword evidence="2" id="KW-0560">Oxidoreductase</keyword>
<proteinExistence type="inferred from homology"/>
<dbReference type="Pfam" id="PF00067">
    <property type="entry name" value="p450"/>
    <property type="match status" value="1"/>
</dbReference>
<keyword evidence="2" id="KW-0479">Metal-binding</keyword>
<dbReference type="SUPFAM" id="SSF48264">
    <property type="entry name" value="Cytochrome P450"/>
    <property type="match status" value="1"/>
</dbReference>
<dbReference type="Gene3D" id="1.10.630.10">
    <property type="entry name" value="Cytochrome P450"/>
    <property type="match status" value="1"/>
</dbReference>
<dbReference type="PROSITE" id="PS00086">
    <property type="entry name" value="CYTOCHROME_P450"/>
    <property type="match status" value="1"/>
</dbReference>
<keyword evidence="2" id="KW-0408">Iron</keyword>
<dbReference type="PRINTS" id="PR00359">
    <property type="entry name" value="BP450"/>
</dbReference>
<sequence>MIEAPIVDLTDPELFSSNEFWKVLAWLRANDPVHWHEDGKGSGFWVVTRYDDVTAVYADAESFSSRFGMRLGSDEDAVSAVSQRMLIVSDPPDHTYLKRVLSKAFSASEMSRLEGLVRDVVREVMDDAVDAGEIDFLDVAKLIPNYVVCAVMDLPREDWAWVGRTTTDAFEGEDEETRSGAHSEIFLYFDDLLRQRRGGSGEDFVSRIARDRRATGEPGQDRLLTDEEIVFNCNGVLAGANETTRYSTAGGVLALAEDPDQWRTLRAGGAAAIPNAVEEILRWTVPGVHALRTVTRPAAIGGQPVGVGDRVTVWNVSANRDEAVFTDADRFVVDRSPNRHITFGAGRHLCLGARLARLELAAFLGELLERVERIELCGEPRYNASNFTWGLRKLPVRLVAK</sequence>
<gene>
    <name evidence="3" type="ORF">GCM10010470_46660</name>
</gene>
<dbReference type="Proteomes" id="UP001500979">
    <property type="component" value="Unassembled WGS sequence"/>
</dbReference>
<dbReference type="InterPro" id="IPR036396">
    <property type="entry name" value="Cyt_P450_sf"/>
</dbReference>
<name>A0ABN3VI33_9PSEU</name>
<keyword evidence="4" id="KW-1185">Reference proteome</keyword>
<reference evidence="3 4" key="1">
    <citation type="journal article" date="2019" name="Int. J. Syst. Evol. Microbiol.">
        <title>The Global Catalogue of Microorganisms (GCM) 10K type strain sequencing project: providing services to taxonomists for standard genome sequencing and annotation.</title>
        <authorList>
            <consortium name="The Broad Institute Genomics Platform"/>
            <consortium name="The Broad Institute Genome Sequencing Center for Infectious Disease"/>
            <person name="Wu L."/>
            <person name="Ma J."/>
        </authorList>
    </citation>
    <scope>NUCLEOTIDE SEQUENCE [LARGE SCALE GENOMIC DNA]</scope>
    <source>
        <strain evidence="3 4">JCM 9383</strain>
    </source>
</reference>
<dbReference type="PANTHER" id="PTHR46696">
    <property type="entry name" value="P450, PUTATIVE (EUROFUNG)-RELATED"/>
    <property type="match status" value="1"/>
</dbReference>
<dbReference type="InterPro" id="IPR017972">
    <property type="entry name" value="Cyt_P450_CS"/>
</dbReference>
<keyword evidence="2" id="KW-0349">Heme</keyword>
<evidence type="ECO:0000256" key="2">
    <source>
        <dbReference type="RuleBase" id="RU000461"/>
    </source>
</evidence>
<organism evidence="3 4">
    <name type="scientific">Saccharopolyspora taberi</name>
    <dbReference type="NCBI Taxonomy" id="60895"/>
    <lineage>
        <taxon>Bacteria</taxon>
        <taxon>Bacillati</taxon>
        <taxon>Actinomycetota</taxon>
        <taxon>Actinomycetes</taxon>
        <taxon>Pseudonocardiales</taxon>
        <taxon>Pseudonocardiaceae</taxon>
        <taxon>Saccharopolyspora</taxon>
    </lineage>
</organism>
<comment type="caution">
    <text evidence="3">The sequence shown here is derived from an EMBL/GenBank/DDBJ whole genome shotgun (WGS) entry which is preliminary data.</text>
</comment>
<keyword evidence="2" id="KW-0503">Monooxygenase</keyword>
<dbReference type="EMBL" id="BAAAUX010000019">
    <property type="protein sequence ID" value="GAA2806071.1"/>
    <property type="molecule type" value="Genomic_DNA"/>
</dbReference>
<evidence type="ECO:0000313" key="4">
    <source>
        <dbReference type="Proteomes" id="UP001500979"/>
    </source>
</evidence>
<dbReference type="PANTHER" id="PTHR46696:SF1">
    <property type="entry name" value="CYTOCHROME P450 YJIB-RELATED"/>
    <property type="match status" value="1"/>
</dbReference>
<comment type="similarity">
    <text evidence="1 2">Belongs to the cytochrome P450 family.</text>
</comment>
<dbReference type="InterPro" id="IPR001128">
    <property type="entry name" value="Cyt_P450"/>
</dbReference>
<dbReference type="RefSeq" id="WP_344683058.1">
    <property type="nucleotide sequence ID" value="NZ_BAAAUX010000019.1"/>
</dbReference>
<dbReference type="CDD" id="cd11033">
    <property type="entry name" value="CYP142-like"/>
    <property type="match status" value="1"/>
</dbReference>
<protein>
    <submittedName>
        <fullName evidence="3">Cytochrome P450</fullName>
    </submittedName>
</protein>
<accession>A0ABN3VI33</accession>
<dbReference type="InterPro" id="IPR002397">
    <property type="entry name" value="Cyt_P450_B"/>
</dbReference>